<feature type="signal peptide" evidence="6">
    <location>
        <begin position="1"/>
        <end position="22"/>
    </location>
</feature>
<dbReference type="PANTHER" id="PTHR11040">
    <property type="entry name" value="ZINC/IRON TRANSPORTER"/>
    <property type="match status" value="1"/>
</dbReference>
<dbReference type="GO" id="GO:0005886">
    <property type="term" value="C:plasma membrane"/>
    <property type="evidence" value="ECO:0000318"/>
    <property type="project" value="GO_Central"/>
</dbReference>
<evidence type="ECO:0000256" key="3">
    <source>
        <dbReference type="ARBA" id="ARBA00022989"/>
    </source>
</evidence>
<name>M4DWZ0_BRACM</name>
<comment type="subcellular location">
    <subcellularLocation>
        <location evidence="1">Membrane</location>
        <topology evidence="1">Multi-pass membrane protein</topology>
    </subcellularLocation>
</comment>
<dbReference type="GO" id="GO:0071577">
    <property type="term" value="P:zinc ion transmembrane transport"/>
    <property type="evidence" value="ECO:0000318"/>
    <property type="project" value="GO_Central"/>
</dbReference>
<dbReference type="STRING" id="51351.M4DWZ0"/>
<dbReference type="PANTHER" id="PTHR11040:SF164">
    <property type="entry name" value="ZINC TRANSPORTER 12-RELATED"/>
    <property type="match status" value="1"/>
</dbReference>
<organism evidence="7 8">
    <name type="scientific">Brassica campestris</name>
    <name type="common">Field mustard</name>
    <dbReference type="NCBI Taxonomy" id="3711"/>
    <lineage>
        <taxon>Eukaryota</taxon>
        <taxon>Viridiplantae</taxon>
        <taxon>Streptophyta</taxon>
        <taxon>Embryophyta</taxon>
        <taxon>Tracheophyta</taxon>
        <taxon>Spermatophyta</taxon>
        <taxon>Magnoliopsida</taxon>
        <taxon>eudicotyledons</taxon>
        <taxon>Gunneridae</taxon>
        <taxon>Pentapetalae</taxon>
        <taxon>rosids</taxon>
        <taxon>malvids</taxon>
        <taxon>Brassicales</taxon>
        <taxon>Brassicaceae</taxon>
        <taxon>Brassiceae</taxon>
        <taxon>Brassica</taxon>
    </lineage>
</organism>
<evidence type="ECO:0000313" key="7">
    <source>
        <dbReference type="EnsemblPlants" id="Bra021036.1-P"/>
    </source>
</evidence>
<keyword evidence="4 5" id="KW-0472">Membrane</keyword>
<keyword evidence="8" id="KW-1185">Reference proteome</keyword>
<sequence>MGKPLTVVYLVALLVLTVSAAAEEGNDSGCSAAAAVNSEKDLKYKIVAIFSTLIFGVFGVCLPIFGLDGDGFFYACVRQFGAYVMGLASVIYILPDATASLTSSCIGDFPMTGVVVARAAAILTMIESKSFASAFMNISHSENHNGDDDHVDNSASQRHTVSRQDHNKIRQKLVTQVLELGFVVHSVIIGIVLGASPNLSTIKPLIPAIAFHQLFQGISLGGCISEAKFELKKTLTMVIVFSLTAPVGIGIGIGIAEIYYKNGQTTMIVSGFLHAAAAGMLLFMAGVTGYNLKPHSTLHMLKALAPLLASASCVSINNPTIKAQLYNKYIKGASSENRSREFLWQGHTVHATKEDADKEVLEALDHYRHIYEEYFAVPVVKGMKSEKKFAGARYTTSVEKLVVVYKVQRCLTSHSQIKKEKVKGVANSWAYSAITIGVMILTYGDDKGLVNPPNVAPIQVRLSEEGNGLDVCDS</sequence>
<keyword evidence="3 5" id="KW-1133">Transmembrane helix</keyword>
<feature type="transmembrane region" description="Helical" evidence="5">
    <location>
        <begin position="272"/>
        <end position="292"/>
    </location>
</feature>
<dbReference type="OMA" id="NGQTTMI"/>
<evidence type="ECO:0000256" key="4">
    <source>
        <dbReference type="ARBA" id="ARBA00023136"/>
    </source>
</evidence>
<keyword evidence="2 5" id="KW-0812">Transmembrane</keyword>
<proteinExistence type="predicted"/>
<reference evidence="7" key="3">
    <citation type="submission" date="2023-03" db="UniProtKB">
        <authorList>
            <consortium name="EnsemblPlants"/>
        </authorList>
    </citation>
    <scope>IDENTIFICATION</scope>
    <source>
        <strain evidence="7">cv. Chiifu-401-42</strain>
    </source>
</reference>
<feature type="transmembrane region" description="Helical" evidence="5">
    <location>
        <begin position="72"/>
        <end position="94"/>
    </location>
</feature>
<dbReference type="SUPFAM" id="SSF55681">
    <property type="entry name" value="Class II aaRS and biotin synthetases"/>
    <property type="match status" value="1"/>
</dbReference>
<accession>M4DWZ0</accession>
<evidence type="ECO:0000256" key="6">
    <source>
        <dbReference type="SAM" id="SignalP"/>
    </source>
</evidence>
<dbReference type="EnsemblPlants" id="Bra021036.1">
    <property type="protein sequence ID" value="Bra021036.1-P"/>
    <property type="gene ID" value="Bra021036"/>
</dbReference>
<feature type="chain" id="PRO_5004051223" evidence="6">
    <location>
        <begin position="23"/>
        <end position="474"/>
    </location>
</feature>
<dbReference type="InterPro" id="IPR045864">
    <property type="entry name" value="aa-tRNA-synth_II/BPL/LPL"/>
</dbReference>
<dbReference type="Proteomes" id="UP000011750">
    <property type="component" value="Chromosome A08"/>
</dbReference>
<dbReference type="InParanoid" id="M4DWZ0"/>
<feature type="transmembrane region" description="Helical" evidence="5">
    <location>
        <begin position="106"/>
        <end position="126"/>
    </location>
</feature>
<keyword evidence="6" id="KW-0732">Signal</keyword>
<evidence type="ECO:0000256" key="1">
    <source>
        <dbReference type="ARBA" id="ARBA00004141"/>
    </source>
</evidence>
<dbReference type="eggNOG" id="KOG4163">
    <property type="taxonomic scope" value="Eukaryota"/>
</dbReference>
<dbReference type="GO" id="GO:0005385">
    <property type="term" value="F:zinc ion transmembrane transporter activity"/>
    <property type="evidence" value="ECO:0000318"/>
    <property type="project" value="GO_Central"/>
</dbReference>
<feature type="transmembrane region" description="Helical" evidence="5">
    <location>
        <begin position="173"/>
        <end position="193"/>
    </location>
</feature>
<reference evidence="7 8" key="1">
    <citation type="journal article" date="2011" name="Nat. Genet.">
        <title>The genome of the mesopolyploid crop species Brassica rapa.</title>
        <authorList>
            <consortium name="Brassica rapa Genome Sequencing Project Consortium"/>
            <person name="Wang X."/>
            <person name="Wang H."/>
            <person name="Wang J."/>
            <person name="Sun R."/>
            <person name="Wu J."/>
            <person name="Liu S."/>
            <person name="Bai Y."/>
            <person name="Mun J.H."/>
            <person name="Bancroft I."/>
            <person name="Cheng F."/>
            <person name="Huang S."/>
            <person name="Li X."/>
            <person name="Hua W."/>
            <person name="Wang J."/>
            <person name="Wang X."/>
            <person name="Freeling M."/>
            <person name="Pires J.C."/>
            <person name="Paterson A.H."/>
            <person name="Chalhoub B."/>
            <person name="Wang B."/>
            <person name="Hayward A."/>
            <person name="Sharpe A.G."/>
            <person name="Park B.S."/>
            <person name="Weisshaar B."/>
            <person name="Liu B."/>
            <person name="Li B."/>
            <person name="Liu B."/>
            <person name="Tong C."/>
            <person name="Song C."/>
            <person name="Duran C."/>
            <person name="Peng C."/>
            <person name="Geng C."/>
            <person name="Koh C."/>
            <person name="Lin C."/>
            <person name="Edwards D."/>
            <person name="Mu D."/>
            <person name="Shen D."/>
            <person name="Soumpourou E."/>
            <person name="Li F."/>
            <person name="Fraser F."/>
            <person name="Conant G."/>
            <person name="Lassalle G."/>
            <person name="King G.J."/>
            <person name="Bonnema G."/>
            <person name="Tang H."/>
            <person name="Wang H."/>
            <person name="Belcram H."/>
            <person name="Zhou H."/>
            <person name="Hirakawa H."/>
            <person name="Abe H."/>
            <person name="Guo H."/>
            <person name="Wang H."/>
            <person name="Jin H."/>
            <person name="Parkin I.A."/>
            <person name="Batley J."/>
            <person name="Kim J.S."/>
            <person name="Just J."/>
            <person name="Li J."/>
            <person name="Xu J."/>
            <person name="Deng J."/>
            <person name="Kim J.A."/>
            <person name="Li J."/>
            <person name="Yu J."/>
            <person name="Meng J."/>
            <person name="Wang J."/>
            <person name="Min J."/>
            <person name="Poulain J."/>
            <person name="Wang J."/>
            <person name="Hatakeyama K."/>
            <person name="Wu K."/>
            <person name="Wang L."/>
            <person name="Fang L."/>
            <person name="Trick M."/>
            <person name="Links M.G."/>
            <person name="Zhao M."/>
            <person name="Jin M."/>
            <person name="Ramchiary N."/>
            <person name="Drou N."/>
            <person name="Berkman P.J."/>
            <person name="Cai Q."/>
            <person name="Huang Q."/>
            <person name="Li R."/>
            <person name="Tabata S."/>
            <person name="Cheng S."/>
            <person name="Zhang S."/>
            <person name="Zhang S."/>
            <person name="Huang S."/>
            <person name="Sato S."/>
            <person name="Sun S."/>
            <person name="Kwon S.J."/>
            <person name="Choi S.R."/>
            <person name="Lee T.H."/>
            <person name="Fan W."/>
            <person name="Zhao X."/>
            <person name="Tan X."/>
            <person name="Xu X."/>
            <person name="Wang Y."/>
            <person name="Qiu Y."/>
            <person name="Yin Y."/>
            <person name="Li Y."/>
            <person name="Du Y."/>
            <person name="Liao Y."/>
            <person name="Lim Y."/>
            <person name="Narusaka Y."/>
            <person name="Wang Y."/>
            <person name="Wang Z."/>
            <person name="Li Z."/>
            <person name="Wang Z."/>
            <person name="Xiong Z."/>
            <person name="Zhang Z."/>
        </authorList>
    </citation>
    <scope>NUCLEOTIDE SEQUENCE [LARGE SCALE GENOMIC DNA]</scope>
    <source>
        <strain evidence="7 8">cv. Chiifu-401-42</strain>
    </source>
</reference>
<dbReference type="InterPro" id="IPR003689">
    <property type="entry name" value="ZIP"/>
</dbReference>
<dbReference type="eggNOG" id="KOG1558">
    <property type="taxonomic scope" value="Eukaryota"/>
</dbReference>
<reference evidence="7 8" key="2">
    <citation type="journal article" date="2018" name="Hortic Res">
        <title>Improved Brassica rapa reference genome by single-molecule sequencing and chromosome conformation capture technologies.</title>
        <authorList>
            <person name="Zhang L."/>
            <person name="Cai X."/>
            <person name="Wu J."/>
            <person name="Liu M."/>
            <person name="Grob S."/>
            <person name="Cheng F."/>
            <person name="Liang J."/>
            <person name="Cai C."/>
            <person name="Liu Z."/>
            <person name="Liu B."/>
            <person name="Wang F."/>
            <person name="Li S."/>
            <person name="Liu F."/>
            <person name="Li X."/>
            <person name="Cheng L."/>
            <person name="Yang W."/>
            <person name="Li M.H."/>
            <person name="Grossniklaus U."/>
            <person name="Zheng H."/>
            <person name="Wang X."/>
        </authorList>
    </citation>
    <scope>NUCLEOTIDE SEQUENCE [LARGE SCALE GENOMIC DNA]</scope>
    <source>
        <strain evidence="7 8">cv. Chiifu-401-42</strain>
    </source>
</reference>
<feature type="transmembrane region" description="Helical" evidence="5">
    <location>
        <begin position="236"/>
        <end position="260"/>
    </location>
</feature>
<dbReference type="Pfam" id="PF02535">
    <property type="entry name" value="Zip"/>
    <property type="match status" value="1"/>
</dbReference>
<evidence type="ECO:0000313" key="8">
    <source>
        <dbReference type="Proteomes" id="UP000011750"/>
    </source>
</evidence>
<evidence type="ECO:0000256" key="5">
    <source>
        <dbReference type="SAM" id="Phobius"/>
    </source>
</evidence>
<dbReference type="Gene3D" id="3.30.930.10">
    <property type="entry name" value="Bira Bifunctional Protein, Domain 2"/>
    <property type="match status" value="1"/>
</dbReference>
<evidence type="ECO:0000256" key="2">
    <source>
        <dbReference type="ARBA" id="ARBA00022692"/>
    </source>
</evidence>
<dbReference type="Gramene" id="Bra021036.1">
    <property type="protein sequence ID" value="Bra021036.1-P"/>
    <property type="gene ID" value="Bra021036"/>
</dbReference>
<dbReference type="HOGENOM" id="CLU_576664_0_0_1"/>
<dbReference type="AlphaFoldDB" id="M4DWZ0"/>
<protein>
    <submittedName>
        <fullName evidence="7">Uncharacterized protein</fullName>
    </submittedName>
</protein>
<feature type="transmembrane region" description="Helical" evidence="5">
    <location>
        <begin position="44"/>
        <end position="65"/>
    </location>
</feature>